<sequence>MIQEQGQTGSGDHYFSAQPAATTKQRTITVELNETAVELVTAPGVFSPGHLDTGTKVLLRTVTPPPAGHLLDIGCGWGPIAFTMALQNPDAHVWAVDVNERSLELTRVNAKKLGLTNISAVTPDQVPDDIMFAEIWSNPPIRIGKAALHDLLRKWLPRLTPGSSAFMVVQKNLGADTLLRWLSEEFDGSPDSLMSAHSVRVATSKGFRVLETIRQEEAG</sequence>
<gene>
    <name evidence="5" type="ORF">V5R04_04750</name>
</gene>
<feature type="region of interest" description="Disordered" evidence="3">
    <location>
        <begin position="1"/>
        <end position="20"/>
    </location>
</feature>
<dbReference type="GO" id="GO:0032259">
    <property type="term" value="P:methylation"/>
    <property type="evidence" value="ECO:0007669"/>
    <property type="project" value="UniProtKB-KW"/>
</dbReference>
<proteinExistence type="predicted"/>
<protein>
    <submittedName>
        <fullName evidence="5">Methyltransferase</fullName>
    </submittedName>
</protein>
<evidence type="ECO:0000256" key="2">
    <source>
        <dbReference type="ARBA" id="ARBA00022679"/>
    </source>
</evidence>
<accession>A0AAU7DXI3</accession>
<dbReference type="InterPro" id="IPR029063">
    <property type="entry name" value="SAM-dependent_MTases_sf"/>
</dbReference>
<dbReference type="CDD" id="cd02440">
    <property type="entry name" value="AdoMet_MTases"/>
    <property type="match status" value="1"/>
</dbReference>
<dbReference type="PANTHER" id="PTHR47816">
    <property type="entry name" value="RIBOSOMAL RNA SMALL SUBUNIT METHYLTRANSFERASE C"/>
    <property type="match status" value="1"/>
</dbReference>
<dbReference type="Gene3D" id="3.40.50.150">
    <property type="entry name" value="Vaccinia Virus protein VP39"/>
    <property type="match status" value="1"/>
</dbReference>
<keyword evidence="2" id="KW-0808">Transferase</keyword>
<evidence type="ECO:0000256" key="3">
    <source>
        <dbReference type="SAM" id="MobiDB-lite"/>
    </source>
</evidence>
<reference evidence="5" key="1">
    <citation type="submission" date="2024-02" db="EMBL/GenBank/DDBJ databases">
        <title>Tomenella chthoni gen. nov. sp. nov., a member of the family Jonesiaceae isolated from bat guano.</title>
        <authorList>
            <person name="Miller S.L."/>
            <person name="King J."/>
            <person name="Sankaranarayanan K."/>
            <person name="Lawson P.A."/>
        </authorList>
    </citation>
    <scope>NUCLEOTIDE SEQUENCE</scope>
    <source>
        <strain evidence="5">BS-20</strain>
    </source>
</reference>
<dbReference type="Pfam" id="PF05175">
    <property type="entry name" value="MTS"/>
    <property type="match status" value="1"/>
</dbReference>
<feature type="domain" description="Methyltransferase small" evidence="4">
    <location>
        <begin position="37"/>
        <end position="180"/>
    </location>
</feature>
<evidence type="ECO:0000259" key="4">
    <source>
        <dbReference type="Pfam" id="PF05175"/>
    </source>
</evidence>
<dbReference type="EMBL" id="CP146203">
    <property type="protein sequence ID" value="XBH22538.1"/>
    <property type="molecule type" value="Genomic_DNA"/>
</dbReference>
<evidence type="ECO:0000256" key="1">
    <source>
        <dbReference type="ARBA" id="ARBA00022603"/>
    </source>
</evidence>
<name>A0AAU7DXI3_9MICO</name>
<dbReference type="PANTHER" id="PTHR47816:SF4">
    <property type="entry name" value="RIBOSOMAL RNA SMALL SUBUNIT METHYLTRANSFERASE C"/>
    <property type="match status" value="1"/>
</dbReference>
<dbReference type="InterPro" id="IPR007848">
    <property type="entry name" value="Small_mtfrase_dom"/>
</dbReference>
<dbReference type="GO" id="GO:0008757">
    <property type="term" value="F:S-adenosylmethionine-dependent methyltransferase activity"/>
    <property type="evidence" value="ECO:0007669"/>
    <property type="project" value="InterPro"/>
</dbReference>
<evidence type="ECO:0000313" key="5">
    <source>
        <dbReference type="EMBL" id="XBH22538.1"/>
    </source>
</evidence>
<keyword evidence="1 5" id="KW-0489">Methyltransferase</keyword>
<dbReference type="InterPro" id="IPR046977">
    <property type="entry name" value="RsmC/RlmG"/>
</dbReference>
<organism evidence="5">
    <name type="scientific">Jonesiaceae bacterium BS-20</name>
    <dbReference type="NCBI Taxonomy" id="3120821"/>
    <lineage>
        <taxon>Bacteria</taxon>
        <taxon>Bacillati</taxon>
        <taxon>Actinomycetota</taxon>
        <taxon>Actinomycetes</taxon>
        <taxon>Micrococcales</taxon>
        <taxon>Jonesiaceae</taxon>
    </lineage>
</organism>
<dbReference type="SUPFAM" id="SSF53335">
    <property type="entry name" value="S-adenosyl-L-methionine-dependent methyltransferases"/>
    <property type="match status" value="1"/>
</dbReference>
<dbReference type="AlphaFoldDB" id="A0AAU7DXI3"/>